<proteinExistence type="predicted"/>
<dbReference type="EMBL" id="NMVQ01000001">
    <property type="protein sequence ID" value="OYO25242.1"/>
    <property type="molecule type" value="Genomic_DNA"/>
</dbReference>
<sequence>MGFRDTLREALGRQAPAEPASAGGLDLNDLGFDQVNTNDWIRLELRAAEPGDPEARMVGLPAGRLIRVNGADGQPVPLGWLSDRADDFTEEWYAVADRFPSSGIWPVKLGGATALEPGWLSGGVGSPQPVTEDAEALLARTYAAAEGLPDLEPWRTEWKGLAQAEAARDDRAEVRPLAGSHALLLVPVTRPADVPAALGWTGAEAYEYLGASVSAVLRSWEDRFGAVLVGLGADRLRLSVARPPRFEEQALRLAGEHYGLAPDVIDQTDDGDLEAYADHLIDRRDWDFWWN</sequence>
<dbReference type="InterPro" id="IPR025349">
    <property type="entry name" value="DUF4253"/>
</dbReference>
<evidence type="ECO:0000313" key="2">
    <source>
        <dbReference type="EMBL" id="OYO25242.1"/>
    </source>
</evidence>
<dbReference type="Pfam" id="PF14062">
    <property type="entry name" value="DUF4253"/>
    <property type="match status" value="1"/>
</dbReference>
<reference evidence="2 3" key="1">
    <citation type="submission" date="2017-07" db="EMBL/GenBank/DDBJ databases">
        <title>Draft whole genome sequences of clinical Proprionibacteriaceae strains.</title>
        <authorList>
            <person name="Bernier A.-M."/>
            <person name="Bernard K."/>
            <person name="Domingo M.-C."/>
        </authorList>
    </citation>
    <scope>NUCLEOTIDE SEQUENCE [LARGE SCALE GENOMIC DNA]</scope>
    <source>
        <strain evidence="2 3">NML 130396</strain>
    </source>
</reference>
<name>A0A255HCM8_9ACTN</name>
<organism evidence="2 3">
    <name type="scientific">Enemella dayhoffiae</name>
    <dbReference type="NCBI Taxonomy" id="2016507"/>
    <lineage>
        <taxon>Bacteria</taxon>
        <taxon>Bacillati</taxon>
        <taxon>Actinomycetota</taxon>
        <taxon>Actinomycetes</taxon>
        <taxon>Propionibacteriales</taxon>
        <taxon>Propionibacteriaceae</taxon>
        <taxon>Enemella</taxon>
    </lineage>
</organism>
<accession>A0A255HCM8</accession>
<dbReference type="RefSeq" id="WP_094362450.1">
    <property type="nucleotide sequence ID" value="NZ_NMVQ01000001.1"/>
</dbReference>
<feature type="domain" description="DUF4253" evidence="1">
    <location>
        <begin position="183"/>
        <end position="290"/>
    </location>
</feature>
<evidence type="ECO:0000259" key="1">
    <source>
        <dbReference type="Pfam" id="PF14062"/>
    </source>
</evidence>
<comment type="caution">
    <text evidence="2">The sequence shown here is derived from an EMBL/GenBank/DDBJ whole genome shotgun (WGS) entry which is preliminary data.</text>
</comment>
<gene>
    <name evidence="2" type="ORF">CGZ93_01995</name>
</gene>
<dbReference type="AlphaFoldDB" id="A0A255HCM8"/>
<keyword evidence="3" id="KW-1185">Reference proteome</keyword>
<evidence type="ECO:0000313" key="3">
    <source>
        <dbReference type="Proteomes" id="UP000216311"/>
    </source>
</evidence>
<dbReference type="Proteomes" id="UP000216311">
    <property type="component" value="Unassembled WGS sequence"/>
</dbReference>
<dbReference type="OrthoDB" id="7839592at2"/>
<protein>
    <recommendedName>
        <fullName evidence="1">DUF4253 domain-containing protein</fullName>
    </recommendedName>
</protein>